<name>A0A0N0DSI4_LEPPY</name>
<evidence type="ECO:0000256" key="3">
    <source>
        <dbReference type="ARBA" id="ARBA00023203"/>
    </source>
</evidence>
<reference evidence="5 6" key="1">
    <citation type="submission" date="2015-07" db="EMBL/GenBank/DDBJ databases">
        <title>High-quality genome of monoxenous trypanosomatid Leptomonas pyrrhocoris.</title>
        <authorList>
            <person name="Flegontov P."/>
            <person name="Butenko A."/>
            <person name="Firsov S."/>
            <person name="Vlcek C."/>
            <person name="Logacheva M.D."/>
            <person name="Field M."/>
            <person name="Filatov D."/>
            <person name="Flegontova O."/>
            <person name="Gerasimov E."/>
            <person name="Jackson A.P."/>
            <person name="Kelly S."/>
            <person name="Opperdoes F."/>
            <person name="O'Reilly A."/>
            <person name="Votypka J."/>
            <person name="Yurchenko V."/>
            <person name="Lukes J."/>
        </authorList>
    </citation>
    <scope>NUCLEOTIDE SEQUENCE [LARGE SCALE GENOMIC DNA]</scope>
    <source>
        <strain evidence="5">H10</strain>
    </source>
</reference>
<dbReference type="OMA" id="VAPHCTY"/>
<keyword evidence="3" id="KW-0009">Actin-binding</keyword>
<organism evidence="5 6">
    <name type="scientific">Leptomonas pyrrhocoris</name>
    <name type="common">Firebug parasite</name>
    <dbReference type="NCBI Taxonomy" id="157538"/>
    <lineage>
        <taxon>Eukaryota</taxon>
        <taxon>Discoba</taxon>
        <taxon>Euglenozoa</taxon>
        <taxon>Kinetoplastea</taxon>
        <taxon>Metakinetoplastina</taxon>
        <taxon>Trypanosomatida</taxon>
        <taxon>Trypanosomatidae</taxon>
        <taxon>Leishmaniinae</taxon>
        <taxon>Leptomonas</taxon>
    </lineage>
</organism>
<gene>
    <name evidence="5" type="ORF">ABB37_08181</name>
</gene>
<evidence type="ECO:0000313" key="5">
    <source>
        <dbReference type="EMBL" id="KPA76041.1"/>
    </source>
</evidence>
<dbReference type="RefSeq" id="XP_015654480.1">
    <property type="nucleotide sequence ID" value="XM_015807085.1"/>
</dbReference>
<dbReference type="AlphaFoldDB" id="A0A0N0DSI4"/>
<dbReference type="InterPro" id="IPR034666">
    <property type="entry name" value="ARPC2/4"/>
</dbReference>
<proteinExistence type="predicted"/>
<keyword evidence="6" id="KW-1185">Reference proteome</keyword>
<comment type="subcellular location">
    <subcellularLocation>
        <location evidence="1">Cytoplasm</location>
        <location evidence="1">Cytoskeleton</location>
    </subcellularLocation>
</comment>
<dbReference type="GO" id="GO:0003779">
    <property type="term" value="F:actin binding"/>
    <property type="evidence" value="ECO:0007669"/>
    <property type="project" value="UniProtKB-KW"/>
</dbReference>
<keyword evidence="2" id="KW-0963">Cytoplasm</keyword>
<keyword evidence="4" id="KW-0206">Cytoskeleton</keyword>
<sequence length="403" mass="42807">MAKQPAMSALPALKAAVEAFQHAQRRGEAAVAWTQTLFTFGGCTYTLTLDVAAAVVLPSTAPSISSAAAEDQVHASTWRDDIHAGAETRSSSAGVPCPVTIRIAYAHAIPFAQLNLFLNCRDELSRRLLQIAPHCSILSHPAPPDDAPLQLTIPSDVTPVERDAALRWVAEWWVVCLLPVLGGLLCRCQAAEERQTLVLVAPSKCVDEGTKEASLLSSSVTPSLLSPAQTAAAETRLTQALIVSATPCPSLSPSAAPPSASTRSVAVAACAFEGTVSFTTCITSADAREAVLIRSYLDTFAEPNSASPVLLLVHESPQPPPELHRSLTSSSSDAALPSSDLPPYVWWCTMVIGPHHARQAGALEAAMKLALSLRHTILFHVHQESVSLHALLRQQLTSYASRF</sequence>
<protein>
    <submittedName>
        <fullName evidence="5">Putative ARP2/3 complex subunit</fullName>
    </submittedName>
</protein>
<dbReference type="GO" id="GO:0005885">
    <property type="term" value="C:Arp2/3 protein complex"/>
    <property type="evidence" value="ECO:0007669"/>
    <property type="project" value="InterPro"/>
</dbReference>
<dbReference type="EMBL" id="LGTL01000022">
    <property type="protein sequence ID" value="KPA76041.1"/>
    <property type="molecule type" value="Genomic_DNA"/>
</dbReference>
<dbReference type="GO" id="GO:0030041">
    <property type="term" value="P:actin filament polymerization"/>
    <property type="evidence" value="ECO:0007669"/>
    <property type="project" value="InterPro"/>
</dbReference>
<dbReference type="Proteomes" id="UP000037923">
    <property type="component" value="Unassembled WGS sequence"/>
</dbReference>
<evidence type="ECO:0000313" key="6">
    <source>
        <dbReference type="Proteomes" id="UP000037923"/>
    </source>
</evidence>
<evidence type="ECO:0000256" key="2">
    <source>
        <dbReference type="ARBA" id="ARBA00022490"/>
    </source>
</evidence>
<dbReference type="GeneID" id="26908466"/>
<comment type="caution">
    <text evidence="5">The sequence shown here is derived from an EMBL/GenBank/DDBJ whole genome shotgun (WGS) entry which is preliminary data.</text>
</comment>
<evidence type="ECO:0000256" key="4">
    <source>
        <dbReference type="ARBA" id="ARBA00023212"/>
    </source>
</evidence>
<dbReference type="OrthoDB" id="260249at2759"/>
<evidence type="ECO:0000256" key="1">
    <source>
        <dbReference type="ARBA" id="ARBA00004245"/>
    </source>
</evidence>
<accession>A0A0N0DSI4</accession>
<dbReference type="SUPFAM" id="SSF69645">
    <property type="entry name" value="Arp2/3 complex subunits"/>
    <property type="match status" value="1"/>
</dbReference>
<dbReference type="VEuPathDB" id="TriTrypDB:LpyrH10_22_1410"/>
<dbReference type="GO" id="GO:0034314">
    <property type="term" value="P:Arp2/3 complex-mediated actin nucleation"/>
    <property type="evidence" value="ECO:0007669"/>
    <property type="project" value="InterPro"/>
</dbReference>